<evidence type="ECO:0000259" key="1">
    <source>
        <dbReference type="PROSITE" id="PS50943"/>
    </source>
</evidence>
<dbReference type="Proteomes" id="UP001595816">
    <property type="component" value="Unassembled WGS sequence"/>
</dbReference>
<dbReference type="Pfam" id="PF17765">
    <property type="entry name" value="MLTR_LBD"/>
    <property type="match status" value="1"/>
</dbReference>
<dbReference type="PROSITE" id="PS50943">
    <property type="entry name" value="HTH_CROC1"/>
    <property type="match status" value="1"/>
</dbReference>
<protein>
    <submittedName>
        <fullName evidence="2">Helix-turn-helix transcriptional regulator</fullName>
    </submittedName>
</protein>
<evidence type="ECO:0000313" key="2">
    <source>
        <dbReference type="EMBL" id="MFC4129326.1"/>
    </source>
</evidence>
<dbReference type="InterPro" id="IPR010982">
    <property type="entry name" value="Lambda_DNA-bd_dom_sf"/>
</dbReference>
<feature type="domain" description="HTH cro/C1-type" evidence="1">
    <location>
        <begin position="34"/>
        <end position="81"/>
    </location>
</feature>
<proteinExistence type="predicted"/>
<reference evidence="3" key="1">
    <citation type="journal article" date="2019" name="Int. J. Syst. Evol. Microbiol.">
        <title>The Global Catalogue of Microorganisms (GCM) 10K type strain sequencing project: providing services to taxonomists for standard genome sequencing and annotation.</title>
        <authorList>
            <consortium name="The Broad Institute Genomics Platform"/>
            <consortium name="The Broad Institute Genome Sequencing Center for Infectious Disease"/>
            <person name="Wu L."/>
            <person name="Ma J."/>
        </authorList>
    </citation>
    <scope>NUCLEOTIDE SEQUENCE [LARGE SCALE GENOMIC DNA]</scope>
    <source>
        <strain evidence="3">CGMCC 4.7289</strain>
    </source>
</reference>
<evidence type="ECO:0000313" key="3">
    <source>
        <dbReference type="Proteomes" id="UP001595816"/>
    </source>
</evidence>
<dbReference type="RefSeq" id="WP_253759180.1">
    <property type="nucleotide sequence ID" value="NZ_JAMZDZ010000001.1"/>
</dbReference>
<dbReference type="CDD" id="cd00093">
    <property type="entry name" value="HTH_XRE"/>
    <property type="match status" value="1"/>
</dbReference>
<dbReference type="InterPro" id="IPR001387">
    <property type="entry name" value="Cro/C1-type_HTH"/>
</dbReference>
<dbReference type="Gene3D" id="3.30.450.180">
    <property type="match status" value="1"/>
</dbReference>
<dbReference type="SMART" id="SM00530">
    <property type="entry name" value="HTH_XRE"/>
    <property type="match status" value="1"/>
</dbReference>
<sequence>MNRADLAEYLRARRARLRPIDVGLPDNGRRRTPGLRRQEVAQLAGMSVEYYTRLEQARGPRPSRQILNALGRALMLSIDERAHLFHLAGETVSPASRPAGDVPRGILNMISAMSDQPAYVIDVKYDILAWNELAKEFIGDLSAPGVERNMLRWIFRSPHLAEYLCDLDHSVFVRSAVADLRAASARYPDDDSLNSLVAELLRLSPEFGELWADHEVEVRRGMNKTFVHPVVGTVDFHCEVLLIPDRDQRLIVYTTEPGSPSWRAMRELRQGQAKIVN</sequence>
<dbReference type="InterPro" id="IPR041413">
    <property type="entry name" value="MLTR_LBD"/>
</dbReference>
<comment type="caution">
    <text evidence="2">The sequence shown here is derived from an EMBL/GenBank/DDBJ whole genome shotgun (WGS) entry which is preliminary data.</text>
</comment>
<accession>A0ABV8LEN1</accession>
<organism evidence="2 3">
    <name type="scientific">Hamadaea flava</name>
    <dbReference type="NCBI Taxonomy" id="1742688"/>
    <lineage>
        <taxon>Bacteria</taxon>
        <taxon>Bacillati</taxon>
        <taxon>Actinomycetota</taxon>
        <taxon>Actinomycetes</taxon>
        <taxon>Micromonosporales</taxon>
        <taxon>Micromonosporaceae</taxon>
        <taxon>Hamadaea</taxon>
    </lineage>
</organism>
<dbReference type="SUPFAM" id="SSF47413">
    <property type="entry name" value="lambda repressor-like DNA-binding domains"/>
    <property type="match status" value="1"/>
</dbReference>
<name>A0ABV8LEN1_9ACTN</name>
<gene>
    <name evidence="2" type="ORF">ACFOZ4_01705</name>
</gene>
<dbReference type="PANTHER" id="PTHR35010">
    <property type="entry name" value="BLL4672 PROTEIN-RELATED"/>
    <property type="match status" value="1"/>
</dbReference>
<dbReference type="Pfam" id="PF13560">
    <property type="entry name" value="HTH_31"/>
    <property type="match status" value="1"/>
</dbReference>
<keyword evidence="3" id="KW-1185">Reference proteome</keyword>
<dbReference type="EMBL" id="JBHSAY010000003">
    <property type="protein sequence ID" value="MFC4129326.1"/>
    <property type="molecule type" value="Genomic_DNA"/>
</dbReference>
<dbReference type="PANTHER" id="PTHR35010:SF2">
    <property type="entry name" value="BLL4672 PROTEIN"/>
    <property type="match status" value="1"/>
</dbReference>
<dbReference type="Gene3D" id="1.10.260.40">
    <property type="entry name" value="lambda repressor-like DNA-binding domains"/>
    <property type="match status" value="1"/>
</dbReference>